<dbReference type="PANTHER" id="PTHR10443:SF12">
    <property type="entry name" value="DIPEPTIDASE"/>
    <property type="match status" value="1"/>
</dbReference>
<feature type="compositionally biased region" description="Polar residues" evidence="1">
    <location>
        <begin position="418"/>
        <end position="430"/>
    </location>
</feature>
<evidence type="ECO:0000256" key="1">
    <source>
        <dbReference type="SAM" id="MobiDB-lite"/>
    </source>
</evidence>
<organism evidence="2 3">
    <name type="scientific">Nannocystis punicea</name>
    <dbReference type="NCBI Taxonomy" id="2995304"/>
    <lineage>
        <taxon>Bacteria</taxon>
        <taxon>Pseudomonadati</taxon>
        <taxon>Myxococcota</taxon>
        <taxon>Polyangia</taxon>
        <taxon>Nannocystales</taxon>
        <taxon>Nannocystaceae</taxon>
        <taxon>Nannocystis</taxon>
    </lineage>
</organism>
<proteinExistence type="predicted"/>
<dbReference type="InterPro" id="IPR032466">
    <property type="entry name" value="Metal_Hydrolase"/>
</dbReference>
<evidence type="ECO:0000313" key="2">
    <source>
        <dbReference type="EMBL" id="WAS91086.1"/>
    </source>
</evidence>
<reference evidence="2" key="1">
    <citation type="submission" date="2022-11" db="EMBL/GenBank/DDBJ databases">
        <title>Minimal conservation of predation-associated metabolite biosynthetic gene clusters underscores biosynthetic potential of Myxococcota including descriptions for ten novel species: Archangium lansinium sp. nov., Myxococcus landrumus sp. nov., Nannocystis bai.</title>
        <authorList>
            <person name="Ahearne A."/>
            <person name="Stevens C."/>
            <person name="Dowd S."/>
        </authorList>
    </citation>
    <scope>NUCLEOTIDE SEQUENCE</scope>
    <source>
        <strain evidence="2">Fl3</strain>
    </source>
</reference>
<name>A0ABY7GVV5_9BACT</name>
<accession>A0ABY7GVV5</accession>
<dbReference type="InterPro" id="IPR008257">
    <property type="entry name" value="Pept_M19"/>
</dbReference>
<dbReference type="Gene3D" id="3.20.20.140">
    <property type="entry name" value="Metal-dependent hydrolases"/>
    <property type="match status" value="1"/>
</dbReference>
<gene>
    <name evidence="2" type="ORF">O0S08_33280</name>
</gene>
<dbReference type="CDD" id="cd01301">
    <property type="entry name" value="rDP_like"/>
    <property type="match status" value="1"/>
</dbReference>
<feature type="region of interest" description="Disordered" evidence="1">
    <location>
        <begin position="410"/>
        <end position="430"/>
    </location>
</feature>
<keyword evidence="3" id="KW-1185">Reference proteome</keyword>
<dbReference type="Pfam" id="PF01244">
    <property type="entry name" value="Peptidase_M19"/>
    <property type="match status" value="1"/>
</dbReference>
<dbReference type="EMBL" id="CP114040">
    <property type="protein sequence ID" value="WAS91086.1"/>
    <property type="molecule type" value="Genomic_DNA"/>
</dbReference>
<dbReference type="PROSITE" id="PS51365">
    <property type="entry name" value="RENAL_DIPEPTIDASE_2"/>
    <property type="match status" value="1"/>
</dbReference>
<sequence length="430" mass="46092">MRAQPQAAAVPAAAVPAAAVVPAAAPPIDPALAADPELQRAHAVLARVPLVDGHNDLPWTIREYKDAPGDVAAYDLRAATKGHTDLPRMRAGRVGAQFWSVYVPGDRPAGELVRLQLEQIDLARRMIAAYPDDLALALTADEVEQAFRAGRVASLLGAEGGHTLANSLGTLRAYHTLGVRYLTLTHNVHTDWADCAVLPPRHDGLTAFGEEVVREMNRLGMLVDLSHVSPATMDDALRVSEAPIIFSHSSARAIADSARNVPDDILRRIPENGGIVMVTFLPAYVSQAAGDAREARRKARAEAAKIADPAARAARMAELDAQPQPRATLAQVADHVEHVRRVAGVDHVGLGSDFDGMSAVPVGLEDVSKYPHLLAELARRGWTDEELEKLAGRNLLRVLRTAEATAQRLRAARPASLATFTPPSETRAQP</sequence>
<protein>
    <submittedName>
        <fullName evidence="2">Dipeptidase</fullName>
    </submittedName>
</protein>
<evidence type="ECO:0000313" key="3">
    <source>
        <dbReference type="Proteomes" id="UP001164459"/>
    </source>
</evidence>
<dbReference type="SUPFAM" id="SSF51556">
    <property type="entry name" value="Metallo-dependent hydrolases"/>
    <property type="match status" value="1"/>
</dbReference>
<dbReference type="PANTHER" id="PTHR10443">
    <property type="entry name" value="MICROSOMAL DIPEPTIDASE"/>
    <property type="match status" value="1"/>
</dbReference>
<dbReference type="Proteomes" id="UP001164459">
    <property type="component" value="Chromosome"/>
</dbReference>